<accession>A0A0B7FGR5</accession>
<dbReference type="UniPathway" id="UPA00196"/>
<dbReference type="STRING" id="1108050.A0A0B7FGR5"/>
<keyword evidence="8 12" id="KW-0812">Transmembrane</keyword>
<protein>
    <recommendedName>
        <fullName evidence="4 12">GPI mannosyltransferase 2</fullName>
        <ecNumber evidence="12">2.4.1.-</ecNumber>
    </recommendedName>
</protein>
<reference evidence="13 14" key="1">
    <citation type="submission" date="2014-11" db="EMBL/GenBank/DDBJ databases">
        <authorList>
            <person name="Wibberg Daniel"/>
        </authorList>
    </citation>
    <scope>NUCLEOTIDE SEQUENCE [LARGE SCALE GENOMIC DNA]</scope>
    <source>
        <strain evidence="13">Rhizoctonia solani AG1-IB 7/3/14</strain>
    </source>
</reference>
<evidence type="ECO:0000256" key="10">
    <source>
        <dbReference type="ARBA" id="ARBA00022989"/>
    </source>
</evidence>
<evidence type="ECO:0000256" key="6">
    <source>
        <dbReference type="ARBA" id="ARBA00022676"/>
    </source>
</evidence>
<feature type="transmembrane region" description="Helical" evidence="12">
    <location>
        <begin position="447"/>
        <end position="469"/>
    </location>
</feature>
<evidence type="ECO:0000256" key="4">
    <source>
        <dbReference type="ARBA" id="ARBA00013795"/>
    </source>
</evidence>
<evidence type="ECO:0000256" key="9">
    <source>
        <dbReference type="ARBA" id="ARBA00022824"/>
    </source>
</evidence>
<dbReference type="GO" id="GO:0050660">
    <property type="term" value="F:flavin adenine dinucleotide binding"/>
    <property type="evidence" value="ECO:0007669"/>
    <property type="project" value="InterPro"/>
</dbReference>
<evidence type="ECO:0000256" key="8">
    <source>
        <dbReference type="ARBA" id="ARBA00022692"/>
    </source>
</evidence>
<dbReference type="SUPFAM" id="SSF56176">
    <property type="entry name" value="FAD-binding/transporter-associated domain-like"/>
    <property type="match status" value="1"/>
</dbReference>
<feature type="transmembrane region" description="Helical" evidence="12">
    <location>
        <begin position="481"/>
        <end position="503"/>
    </location>
</feature>
<dbReference type="Proteomes" id="UP000059188">
    <property type="component" value="Unassembled WGS sequence"/>
</dbReference>
<dbReference type="OrthoDB" id="10252502at2759"/>
<dbReference type="Gene3D" id="3.30.43.10">
    <property type="entry name" value="Uridine Diphospho-n-acetylenolpyruvylglucosamine Reductase, domain 2"/>
    <property type="match status" value="1"/>
</dbReference>
<comment type="caution">
    <text evidence="12">Lacks conserved residue(s) required for the propagation of feature annotation.</text>
</comment>
<dbReference type="AlphaFoldDB" id="A0A0B7FGR5"/>
<dbReference type="InterPro" id="IPR016167">
    <property type="entry name" value="FAD-bd_PCMH_sub1"/>
</dbReference>
<dbReference type="GO" id="GO:0000009">
    <property type="term" value="F:alpha-1,6-mannosyltransferase activity"/>
    <property type="evidence" value="ECO:0007669"/>
    <property type="project" value="InterPro"/>
</dbReference>
<proteinExistence type="inferred from homology"/>
<dbReference type="Pfam" id="PF04188">
    <property type="entry name" value="Mannosyl_trans2"/>
    <property type="match status" value="1"/>
</dbReference>
<comment type="subcellular location">
    <subcellularLocation>
        <location evidence="1 12">Endoplasmic reticulum membrane</location>
        <topology evidence="1 12">Multi-pass membrane protein</topology>
    </subcellularLocation>
</comment>
<comment type="pathway">
    <text evidence="2 12">Glycolipid biosynthesis; glycosylphosphatidylinositol-anchor biosynthesis.</text>
</comment>
<evidence type="ECO:0000256" key="1">
    <source>
        <dbReference type="ARBA" id="ARBA00004477"/>
    </source>
</evidence>
<keyword evidence="9 12" id="KW-0256">Endoplasmic reticulum</keyword>
<keyword evidence="10 12" id="KW-1133">Transmembrane helix</keyword>
<keyword evidence="5 12" id="KW-0337">GPI-anchor biosynthesis</keyword>
<dbReference type="PANTHER" id="PTHR12468:SF2">
    <property type="entry name" value="GPI MANNOSYLTRANSFERASE 2"/>
    <property type="match status" value="1"/>
</dbReference>
<dbReference type="GO" id="GO:0006506">
    <property type="term" value="P:GPI anchor biosynthetic process"/>
    <property type="evidence" value="ECO:0007669"/>
    <property type="project" value="UniProtKB-UniPathway"/>
</dbReference>
<dbReference type="GO" id="GO:0005789">
    <property type="term" value="C:endoplasmic reticulum membrane"/>
    <property type="evidence" value="ECO:0007669"/>
    <property type="project" value="UniProtKB-SubCell"/>
</dbReference>
<evidence type="ECO:0000256" key="5">
    <source>
        <dbReference type="ARBA" id="ARBA00022502"/>
    </source>
</evidence>
<comment type="similarity">
    <text evidence="3 12">Belongs to the PIGV family.</text>
</comment>
<keyword evidence="6 12" id="KW-0328">Glycosyltransferase</keyword>
<comment type="function">
    <text evidence="12">Mannosyltransferase involved in glycosylphosphatidylinositol-anchor biosynthesis.</text>
</comment>
<name>A0A0B7FGR5_THACB</name>
<evidence type="ECO:0000256" key="2">
    <source>
        <dbReference type="ARBA" id="ARBA00004687"/>
    </source>
</evidence>
<evidence type="ECO:0000256" key="7">
    <source>
        <dbReference type="ARBA" id="ARBA00022679"/>
    </source>
</evidence>
<organism evidence="13 14">
    <name type="scientific">Thanatephorus cucumeris (strain AG1-IB / isolate 7/3/14)</name>
    <name type="common">Lettuce bottom rot fungus</name>
    <name type="synonym">Rhizoctonia solani</name>
    <dbReference type="NCBI Taxonomy" id="1108050"/>
    <lineage>
        <taxon>Eukaryota</taxon>
        <taxon>Fungi</taxon>
        <taxon>Dikarya</taxon>
        <taxon>Basidiomycota</taxon>
        <taxon>Agaricomycotina</taxon>
        <taxon>Agaricomycetes</taxon>
        <taxon>Cantharellales</taxon>
        <taxon>Ceratobasidiaceae</taxon>
        <taxon>Rhizoctonia</taxon>
        <taxon>Rhizoctonia solani AG-1</taxon>
    </lineage>
</organism>
<dbReference type="GO" id="GO:0004376">
    <property type="term" value="F:GPI mannosyltransferase activity"/>
    <property type="evidence" value="ECO:0007669"/>
    <property type="project" value="InterPro"/>
</dbReference>
<dbReference type="InterPro" id="IPR007315">
    <property type="entry name" value="PIG-V/Gpi18"/>
</dbReference>
<evidence type="ECO:0000256" key="12">
    <source>
        <dbReference type="RuleBase" id="RU363112"/>
    </source>
</evidence>
<dbReference type="EC" id="2.4.1.-" evidence="12"/>
<dbReference type="InterPro" id="IPR036318">
    <property type="entry name" value="FAD-bd_PCMH-like_sf"/>
</dbReference>
<dbReference type="EMBL" id="LN679125">
    <property type="protein sequence ID" value="CEL56840.1"/>
    <property type="molecule type" value="Genomic_DNA"/>
</dbReference>
<keyword evidence="7 12" id="KW-0808">Transferase</keyword>
<keyword evidence="11 12" id="KW-0472">Membrane</keyword>
<evidence type="ECO:0000313" key="13">
    <source>
        <dbReference type="EMBL" id="CEL56840.1"/>
    </source>
</evidence>
<dbReference type="PANTHER" id="PTHR12468">
    <property type="entry name" value="GPI MANNOSYLTRANSFERASE 2"/>
    <property type="match status" value="1"/>
</dbReference>
<keyword evidence="14" id="KW-1185">Reference proteome</keyword>
<dbReference type="GO" id="GO:0031501">
    <property type="term" value="C:mannosyltransferase complex"/>
    <property type="evidence" value="ECO:0007669"/>
    <property type="project" value="TreeGrafter"/>
</dbReference>
<evidence type="ECO:0000313" key="14">
    <source>
        <dbReference type="Proteomes" id="UP000059188"/>
    </source>
</evidence>
<evidence type="ECO:0000256" key="3">
    <source>
        <dbReference type="ARBA" id="ARBA00008698"/>
    </source>
</evidence>
<evidence type="ECO:0000256" key="11">
    <source>
        <dbReference type="ARBA" id="ARBA00023136"/>
    </source>
</evidence>
<sequence>MKKHDVIFSKLVQDIEDSESSELNPLLHVLRQEIPKEESEFHAWFSSMFKSILQHTNFEKIFDDDVPNSVKDLLREYARSTDENIFNRETSAALASQAVVQSFGSALSKFGARLLQLATCNSVHRKPRSSPPSLPPSPHFHHLATFLARNIESFPDILEGDGKPMDRVRPGTKFENWGRTVENSPDYTFVARTEIGLCNLVKWAAGVKKKVRVAGYRHTWSDFYSSDNQVLVMLLPIQVLTDLPSYSPSMEEIQKHCDLVGIEVTSTESKGALCTVKAGTTNEMFREWCLQNRRWCLPFNVIMVEITMGGSNAPICHGAGLGALICQTIAPIIPAFDTSHLVPPKDGFDLPGSRMSLDFNRASQDAGNHMSSSDYSPELVPSAGLRWDTLHYLDVALSGTYTYEHQHAFSPGVPIVLRLVHIGKEFLLSLAPRLPLIGYTNTQLHGYLANLINTFLVAMLAAQPSLALYNLTKTITHSKEFSFLTLLVHVILGAPPVIIRSAYGEPFFAWLTFEGSMRDSVPA</sequence>
<gene>
    <name evidence="13" type="ORF">RSOLAG1IB_08118</name>
</gene>